<dbReference type="GO" id="GO:0008168">
    <property type="term" value="F:methyltransferase activity"/>
    <property type="evidence" value="ECO:0007669"/>
    <property type="project" value="UniProtKB-KW"/>
</dbReference>
<dbReference type="Gene3D" id="3.40.50.150">
    <property type="entry name" value="Vaccinia Virus protein VP39"/>
    <property type="match status" value="1"/>
</dbReference>
<dbReference type="InterPro" id="IPR038576">
    <property type="entry name" value="Methyltransf_Zn-bd_dom_put_sf"/>
</dbReference>
<keyword evidence="3" id="KW-0808">Transferase</keyword>
<dbReference type="PANTHER" id="PTHR43861">
    <property type="entry name" value="TRANS-ACONITATE 2-METHYLTRANSFERASE-RELATED"/>
    <property type="match status" value="1"/>
</dbReference>
<reference evidence="3 4" key="1">
    <citation type="submission" date="2018-03" db="EMBL/GenBank/DDBJ databases">
        <title>Rhodobacter blasticus.</title>
        <authorList>
            <person name="Meyer T.E."/>
            <person name="Miller S."/>
            <person name="Lodha T."/>
            <person name="Gandham S."/>
            <person name="Chintalapati S."/>
            <person name="Chintalapati V.R."/>
        </authorList>
    </citation>
    <scope>NUCLEOTIDE SEQUENCE [LARGE SCALE GENOMIC DNA]</scope>
    <source>
        <strain evidence="3 4">DSM 2131</strain>
    </source>
</reference>
<feature type="domain" description="Methyltransferase putative zinc binding" evidence="1">
    <location>
        <begin position="8"/>
        <end position="69"/>
    </location>
</feature>
<dbReference type="RefSeq" id="WP_107671894.1">
    <property type="nucleotide sequence ID" value="NZ_PZKE01000002.1"/>
</dbReference>
<accession>A0A2T4JDB4</accession>
<evidence type="ECO:0000259" key="1">
    <source>
        <dbReference type="Pfam" id="PF08421"/>
    </source>
</evidence>
<sequence length="409" mass="43444">MSGTITHCRACGAPFGPVFCDLGVMAVANSYLPPEADPTAEPRFPLRAMVCSDCRMVQLDHVVDAHGIFRDYAYFSSASSSWLKHCLNFCATMTNRLNLGPQSLVIEVASNDGYLLKNFVASGVPCLGIEPAENVAAVARAAGVPTEAVFLTPDSAAAIVQRLGRRADLVVANNVLAHVPDINGFTQGLAALLAPEGVLSVEAPHLLAQVDGVQFDTIYHEHYAYWSLLAVEHLFTRHGLTVFDVETLPTHGGSLRILASPTPRPASAALRALRQLEAARGLASDAFYQGFGARVSGVLSGFRDWLAVQKRRGRRVAAYGAAAKGNTFLNAAGVTAADLLAVADLSPAKQGRLLPGSHVPVVSPEALLALAPDEILILPWNIAPEVVAQLRAAGFSGGLWTAVPEMRRW</sequence>
<dbReference type="SUPFAM" id="SSF53335">
    <property type="entry name" value="S-adenosyl-L-methionine-dependent methyltransferases"/>
    <property type="match status" value="1"/>
</dbReference>
<dbReference type="Pfam" id="PF08484">
    <property type="entry name" value="Methyltransf_14"/>
    <property type="match status" value="1"/>
</dbReference>
<dbReference type="Gene3D" id="6.20.50.110">
    <property type="entry name" value="Methyltransferase, zinc-binding domain"/>
    <property type="match status" value="1"/>
</dbReference>
<protein>
    <submittedName>
        <fullName evidence="3">SAM-dependent methyltransferase</fullName>
    </submittedName>
</protein>
<keyword evidence="4" id="KW-1185">Reference proteome</keyword>
<name>A0A2T4JDB4_FUSBL</name>
<evidence type="ECO:0000313" key="3">
    <source>
        <dbReference type="EMBL" id="PTE15886.1"/>
    </source>
</evidence>
<organism evidence="3 4">
    <name type="scientific">Fuscovulum blasticum DSM 2131</name>
    <dbReference type="NCBI Taxonomy" id="1188250"/>
    <lineage>
        <taxon>Bacteria</taxon>
        <taxon>Pseudomonadati</taxon>
        <taxon>Pseudomonadota</taxon>
        <taxon>Alphaproteobacteria</taxon>
        <taxon>Rhodobacterales</taxon>
        <taxon>Paracoccaceae</taxon>
        <taxon>Pseudogemmobacter</taxon>
    </lineage>
</organism>
<gene>
    <name evidence="3" type="ORF">C5F44_02265</name>
</gene>
<dbReference type="Proteomes" id="UP000241362">
    <property type="component" value="Unassembled WGS sequence"/>
</dbReference>
<dbReference type="InterPro" id="IPR029063">
    <property type="entry name" value="SAM-dependent_MTases_sf"/>
</dbReference>
<dbReference type="GO" id="GO:0032259">
    <property type="term" value="P:methylation"/>
    <property type="evidence" value="ECO:0007669"/>
    <property type="project" value="UniProtKB-KW"/>
</dbReference>
<dbReference type="Pfam" id="PF08421">
    <property type="entry name" value="Methyltransf_13"/>
    <property type="match status" value="1"/>
</dbReference>
<evidence type="ECO:0000313" key="4">
    <source>
        <dbReference type="Proteomes" id="UP000241362"/>
    </source>
</evidence>
<dbReference type="Pfam" id="PF13489">
    <property type="entry name" value="Methyltransf_23"/>
    <property type="match status" value="1"/>
</dbReference>
<comment type="caution">
    <text evidence="3">The sequence shown here is derived from an EMBL/GenBank/DDBJ whole genome shotgun (WGS) entry which is preliminary data.</text>
</comment>
<feature type="domain" description="C-methyltransferase" evidence="2">
    <location>
        <begin position="249"/>
        <end position="401"/>
    </location>
</feature>
<keyword evidence="3" id="KW-0489">Methyltransferase</keyword>
<dbReference type="InterPro" id="IPR013630">
    <property type="entry name" value="Methyltransf_Zn-bd_dom_put"/>
</dbReference>
<dbReference type="AlphaFoldDB" id="A0A2T4JDB4"/>
<dbReference type="EMBL" id="PZKE01000002">
    <property type="protein sequence ID" value="PTE15886.1"/>
    <property type="molecule type" value="Genomic_DNA"/>
</dbReference>
<dbReference type="Gene3D" id="3.40.50.720">
    <property type="entry name" value="NAD(P)-binding Rossmann-like Domain"/>
    <property type="match status" value="1"/>
</dbReference>
<proteinExistence type="predicted"/>
<dbReference type="PANTHER" id="PTHR43861:SF5">
    <property type="entry name" value="BLL5978 PROTEIN"/>
    <property type="match status" value="1"/>
</dbReference>
<dbReference type="InterPro" id="IPR013691">
    <property type="entry name" value="MeTrfase_14"/>
</dbReference>
<evidence type="ECO:0000259" key="2">
    <source>
        <dbReference type="Pfam" id="PF08484"/>
    </source>
</evidence>
<dbReference type="Gene3D" id="6.10.250.3100">
    <property type="match status" value="1"/>
</dbReference>